<dbReference type="Proteomes" id="UP000294832">
    <property type="component" value="Unassembled WGS sequence"/>
</dbReference>
<dbReference type="PANTHER" id="PTHR30289">
    <property type="entry name" value="UNCHARACTERIZED PROTEIN YBCL-RELATED"/>
    <property type="match status" value="1"/>
</dbReference>
<dbReference type="InterPro" id="IPR005247">
    <property type="entry name" value="YbhB_YbcL/LppC-like"/>
</dbReference>
<accession>A0A4R2FLZ3</accession>
<dbReference type="NCBIfam" id="TIGR00481">
    <property type="entry name" value="YbhB/YbcL family Raf kinase inhibitor-like protein"/>
    <property type="match status" value="1"/>
</dbReference>
<evidence type="ECO:0000313" key="3">
    <source>
        <dbReference type="Proteomes" id="UP000294832"/>
    </source>
</evidence>
<evidence type="ECO:0000313" key="2">
    <source>
        <dbReference type="EMBL" id="TCN86266.1"/>
    </source>
</evidence>
<reference evidence="2 3" key="1">
    <citation type="submission" date="2019-03" db="EMBL/GenBank/DDBJ databases">
        <title>Freshwater and sediment microbial communities from various areas in North America, analyzing microbe dynamics in response to fracking.</title>
        <authorList>
            <person name="Lamendella R."/>
        </authorList>
    </citation>
    <scope>NUCLEOTIDE SEQUENCE [LARGE SCALE GENOMIC DNA]</scope>
    <source>
        <strain evidence="2 3">74A</strain>
    </source>
</reference>
<organism evidence="2 3">
    <name type="scientific">Shewanella fodinae</name>
    <dbReference type="NCBI Taxonomy" id="552357"/>
    <lineage>
        <taxon>Bacteria</taxon>
        <taxon>Pseudomonadati</taxon>
        <taxon>Pseudomonadota</taxon>
        <taxon>Gammaproteobacteria</taxon>
        <taxon>Alteromonadales</taxon>
        <taxon>Shewanellaceae</taxon>
        <taxon>Shewanella</taxon>
    </lineage>
</organism>
<evidence type="ECO:0000256" key="1">
    <source>
        <dbReference type="SAM" id="SignalP"/>
    </source>
</evidence>
<feature type="chain" id="PRO_5020221356" description="PBP family phospholipid-binding protein" evidence="1">
    <location>
        <begin position="24"/>
        <end position="190"/>
    </location>
</feature>
<dbReference type="EMBL" id="SLWF01000007">
    <property type="protein sequence ID" value="TCN86266.1"/>
    <property type="molecule type" value="Genomic_DNA"/>
</dbReference>
<keyword evidence="1" id="KW-0732">Signal</keyword>
<comment type="caution">
    <text evidence="2">The sequence shown here is derived from an EMBL/GenBank/DDBJ whole genome shotgun (WGS) entry which is preliminary data.</text>
</comment>
<dbReference type="CDD" id="cd00865">
    <property type="entry name" value="PEBP_bact_arch"/>
    <property type="match status" value="1"/>
</dbReference>
<dbReference type="RefSeq" id="WP_133038430.1">
    <property type="nucleotide sequence ID" value="NZ_SLWF01000007.1"/>
</dbReference>
<keyword evidence="3" id="KW-1185">Reference proteome</keyword>
<dbReference type="InterPro" id="IPR008914">
    <property type="entry name" value="PEBP"/>
</dbReference>
<dbReference type="OrthoDB" id="9797506at2"/>
<gene>
    <name evidence="2" type="ORF">EDC91_10716</name>
</gene>
<protein>
    <recommendedName>
        <fullName evidence="4">PBP family phospholipid-binding protein</fullName>
    </recommendedName>
</protein>
<dbReference type="SUPFAM" id="SSF49777">
    <property type="entry name" value="PEBP-like"/>
    <property type="match status" value="1"/>
</dbReference>
<feature type="signal peptide" evidence="1">
    <location>
        <begin position="1"/>
        <end position="23"/>
    </location>
</feature>
<name>A0A4R2FLZ3_9GAMM</name>
<sequence length="190" mass="20018">MKTIACICASLSLLTSSLFAVHADEFTLSSPDISPNATIPARFEANTFGCHGDNQSPELRWSGAPSATQSYALTVYDPDAPTGSGWWHWMVINIPATTTHLPANAGALGDKGLPPGASQVRIDYGVKAWGGTCPPVGDKPHRYIFTLYALKTAKLEVPAEATAAVGGFMINANAIAKASFTGYYGRAAQQ</sequence>
<dbReference type="Gene3D" id="3.90.280.10">
    <property type="entry name" value="PEBP-like"/>
    <property type="match status" value="1"/>
</dbReference>
<dbReference type="PANTHER" id="PTHR30289:SF1">
    <property type="entry name" value="PEBP (PHOSPHATIDYLETHANOLAMINE-BINDING PROTEIN) FAMILY PROTEIN"/>
    <property type="match status" value="1"/>
</dbReference>
<evidence type="ECO:0008006" key="4">
    <source>
        <dbReference type="Google" id="ProtNLM"/>
    </source>
</evidence>
<proteinExistence type="predicted"/>
<dbReference type="InterPro" id="IPR036610">
    <property type="entry name" value="PEBP-like_sf"/>
</dbReference>
<dbReference type="Pfam" id="PF01161">
    <property type="entry name" value="PBP"/>
    <property type="match status" value="1"/>
</dbReference>
<dbReference type="AlphaFoldDB" id="A0A4R2FLZ3"/>